<name>A0A9W6GUE7_9HYPH</name>
<dbReference type="AlphaFoldDB" id="A0A9W6GUE7"/>
<dbReference type="GO" id="GO:0120053">
    <property type="term" value="F:ribitol beta-1,4-xylosyltransferase activity"/>
    <property type="evidence" value="ECO:0007669"/>
    <property type="project" value="InterPro"/>
</dbReference>
<dbReference type="EMBL" id="BSEC01000001">
    <property type="protein sequence ID" value="GLI93045.1"/>
    <property type="molecule type" value="Genomic_DNA"/>
</dbReference>
<evidence type="ECO:0008006" key="3">
    <source>
        <dbReference type="Google" id="ProtNLM"/>
    </source>
</evidence>
<evidence type="ECO:0000313" key="1">
    <source>
        <dbReference type="EMBL" id="GLI93045.1"/>
    </source>
</evidence>
<evidence type="ECO:0000313" key="2">
    <source>
        <dbReference type="Proteomes" id="UP001144323"/>
    </source>
</evidence>
<keyword evidence="2" id="KW-1185">Reference proteome</keyword>
<reference evidence="1" key="1">
    <citation type="journal article" date="2023" name="Int. J. Syst. Evol. Microbiol.">
        <title>Methylocystis iwaonis sp. nov., a type II methane-oxidizing bacterium from surface soil of a rice paddy field in Japan, and emended description of the genus Methylocystis (ex Whittenbury et al. 1970) Bowman et al. 1993.</title>
        <authorList>
            <person name="Kaise H."/>
            <person name="Sawadogo J.B."/>
            <person name="Alam M.S."/>
            <person name="Ueno C."/>
            <person name="Dianou D."/>
            <person name="Shinjo R."/>
            <person name="Asakawa S."/>
        </authorList>
    </citation>
    <scope>NUCLEOTIDE SEQUENCE</scope>
    <source>
        <strain evidence="1">LMG27198</strain>
    </source>
</reference>
<organism evidence="1 2">
    <name type="scientific">Methylocystis echinoides</name>
    <dbReference type="NCBI Taxonomy" id="29468"/>
    <lineage>
        <taxon>Bacteria</taxon>
        <taxon>Pseudomonadati</taxon>
        <taxon>Pseudomonadota</taxon>
        <taxon>Alphaproteobacteria</taxon>
        <taxon>Hyphomicrobiales</taxon>
        <taxon>Methylocystaceae</taxon>
        <taxon>Methylocystis</taxon>
    </lineage>
</organism>
<dbReference type="InterPro" id="IPR055286">
    <property type="entry name" value="RXYLT1-like"/>
</dbReference>
<dbReference type="Proteomes" id="UP001144323">
    <property type="component" value="Unassembled WGS sequence"/>
</dbReference>
<dbReference type="PANTHER" id="PTHR15576">
    <property type="entry name" value="RIBITOL-5-PHOSPHATE XYLOSYLTRANSFERASE 1"/>
    <property type="match status" value="1"/>
</dbReference>
<dbReference type="PANTHER" id="PTHR15576:SF1">
    <property type="entry name" value="RIBITOL-5-PHOSPHATE XYLOSYLTRANSFERASE 1"/>
    <property type="match status" value="1"/>
</dbReference>
<comment type="caution">
    <text evidence="1">The sequence shown here is derived from an EMBL/GenBank/DDBJ whole genome shotgun (WGS) entry which is preliminary data.</text>
</comment>
<proteinExistence type="predicted"/>
<protein>
    <recommendedName>
        <fullName evidence="3">Exostosin GT47 domain-containing protein</fullName>
    </recommendedName>
</protein>
<dbReference type="GO" id="GO:0035269">
    <property type="term" value="P:protein O-linked glycosylation via mannose"/>
    <property type="evidence" value="ECO:0007669"/>
    <property type="project" value="InterPro"/>
</dbReference>
<accession>A0A9W6GUE7</accession>
<gene>
    <name evidence="1" type="ORF">LMG27198_20370</name>
</gene>
<sequence length="309" mass="34622">MKKIEAAWSKGIALWCDCHGPNSYPEADTEAVQPPRFFLENFSRASRLIWVRLSTSPRVKAPCDLDHFVEAALPHIDRPFVLVTTDGDASVPADIHPAVVVALLSSPKLVAWRTQNYSGCRDPRLAPFPIGLDLHTRRPEGDAEALFDLIAGLRRRRTDIFAQPLEILSDIGLSLASYDRMEAVRLLDGHPLIKSVRSRLSQTEIWKLYASCPFVLSAPGFGMDCHRTYEALYLGSIVIMKHSSLDALFKGLPVVFVDDWAEVMNVDSLREWRELYGPLTSWENVFHRLHPATLLSDARHSLSAAEQPG</sequence>